<dbReference type="GO" id="GO:0005549">
    <property type="term" value="F:odorant binding"/>
    <property type="evidence" value="ECO:0007669"/>
    <property type="project" value="InterPro"/>
</dbReference>
<evidence type="ECO:0000256" key="5">
    <source>
        <dbReference type="ARBA" id="ARBA00022725"/>
    </source>
</evidence>
<dbReference type="PANTHER" id="PTHR21137:SF3">
    <property type="entry name" value="ODORANT RECEPTOR 30A-RELATED"/>
    <property type="match status" value="1"/>
</dbReference>
<organism evidence="11 12">
    <name type="scientific">Lasius platythorax</name>
    <dbReference type="NCBI Taxonomy" id="488582"/>
    <lineage>
        <taxon>Eukaryota</taxon>
        <taxon>Metazoa</taxon>
        <taxon>Ecdysozoa</taxon>
        <taxon>Arthropoda</taxon>
        <taxon>Hexapoda</taxon>
        <taxon>Insecta</taxon>
        <taxon>Pterygota</taxon>
        <taxon>Neoptera</taxon>
        <taxon>Endopterygota</taxon>
        <taxon>Hymenoptera</taxon>
        <taxon>Apocrita</taxon>
        <taxon>Aculeata</taxon>
        <taxon>Formicoidea</taxon>
        <taxon>Formicidae</taxon>
        <taxon>Formicinae</taxon>
        <taxon>Lasius</taxon>
        <taxon>Lasius</taxon>
    </lineage>
</organism>
<comment type="similarity">
    <text evidence="10">Belongs to the insect chemoreceptor superfamily. Heteromeric odorant receptor channel (TC 1.A.69) family.</text>
</comment>
<dbReference type="GO" id="GO:0005886">
    <property type="term" value="C:plasma membrane"/>
    <property type="evidence" value="ECO:0007669"/>
    <property type="project" value="UniProtKB-SubCell"/>
</dbReference>
<evidence type="ECO:0000256" key="1">
    <source>
        <dbReference type="ARBA" id="ARBA00004651"/>
    </source>
</evidence>
<dbReference type="InterPro" id="IPR004117">
    <property type="entry name" value="7tm6_olfct_rcpt"/>
</dbReference>
<evidence type="ECO:0000256" key="4">
    <source>
        <dbReference type="ARBA" id="ARBA00022692"/>
    </source>
</evidence>
<dbReference type="EMBL" id="OZ034834">
    <property type="protein sequence ID" value="CAL1676381.1"/>
    <property type="molecule type" value="Genomic_DNA"/>
</dbReference>
<dbReference type="GO" id="GO:0004984">
    <property type="term" value="F:olfactory receptor activity"/>
    <property type="evidence" value="ECO:0007669"/>
    <property type="project" value="InterPro"/>
</dbReference>
<accession>A0AAV2N8G2</accession>
<keyword evidence="12" id="KW-1185">Reference proteome</keyword>
<evidence type="ECO:0000256" key="6">
    <source>
        <dbReference type="ARBA" id="ARBA00022989"/>
    </source>
</evidence>
<keyword evidence="2" id="KW-1003">Cell membrane</keyword>
<feature type="transmembrane region" description="Helical" evidence="10">
    <location>
        <begin position="243"/>
        <end position="263"/>
    </location>
</feature>
<dbReference type="Pfam" id="PF02949">
    <property type="entry name" value="7tm_6"/>
    <property type="match status" value="1"/>
</dbReference>
<evidence type="ECO:0000256" key="10">
    <source>
        <dbReference type="RuleBase" id="RU351113"/>
    </source>
</evidence>
<name>A0AAV2N8G2_9HYME</name>
<dbReference type="GO" id="GO:0007165">
    <property type="term" value="P:signal transduction"/>
    <property type="evidence" value="ECO:0007669"/>
    <property type="project" value="UniProtKB-KW"/>
</dbReference>
<evidence type="ECO:0000256" key="3">
    <source>
        <dbReference type="ARBA" id="ARBA00022606"/>
    </source>
</evidence>
<keyword evidence="9 10" id="KW-0807">Transducer</keyword>
<comment type="caution">
    <text evidence="10">Lacks conserved residue(s) required for the propagation of feature annotation.</text>
</comment>
<keyword evidence="8 10" id="KW-0675">Receptor</keyword>
<evidence type="ECO:0000256" key="8">
    <source>
        <dbReference type="ARBA" id="ARBA00023170"/>
    </source>
</evidence>
<evidence type="ECO:0000256" key="9">
    <source>
        <dbReference type="ARBA" id="ARBA00023224"/>
    </source>
</evidence>
<dbReference type="AlphaFoldDB" id="A0AAV2N8G2"/>
<evidence type="ECO:0000313" key="12">
    <source>
        <dbReference type="Proteomes" id="UP001497644"/>
    </source>
</evidence>
<dbReference type="Proteomes" id="UP001497644">
    <property type="component" value="Chromosome 11"/>
</dbReference>
<comment type="subcellular location">
    <subcellularLocation>
        <location evidence="1 10">Cell membrane</location>
        <topology evidence="1 10">Multi-pass membrane protein</topology>
    </subcellularLocation>
</comment>
<sequence length="369" mass="42767">MRVLQFTFKILTIVGCWRPESWSSLCMRIVYDAYTVFMIILLYTFLVSQFLDIIWNVESAEDFTENFYATLASVVSCSKMLSLLVNRNNINTLTNILVEKPYRPLEVDEMKIRYKFDRLIHTNTLCYTILVETTCACITMTSLLTEFRKGNLTYRAWLPYDYDSSTIVFCLTYAHQLISLTAGSLVNVACDSLICGLLVQICCQIEILECRLSKLSNEHNNLRDCVRHHDSILKYALRLNKKFRMTIAMQFIVSTMVVCSNLYQMTKSSTVNANYISLLLYMSCMLTQIFIYCWYGNEVKLKSTQLMDNIFGINWLTLNRDLKESLLIIMNRAILPIEFTSAYVLSMNLDSFVGLLKTSYSVYNLLKQV</sequence>
<evidence type="ECO:0000256" key="7">
    <source>
        <dbReference type="ARBA" id="ARBA00023136"/>
    </source>
</evidence>
<protein>
    <recommendedName>
        <fullName evidence="10">Odorant receptor</fullName>
    </recommendedName>
</protein>
<feature type="transmembrane region" description="Helical" evidence="10">
    <location>
        <begin position="275"/>
        <end position="295"/>
    </location>
</feature>
<keyword evidence="6 10" id="KW-1133">Transmembrane helix</keyword>
<keyword evidence="5 10" id="KW-0552">Olfaction</keyword>
<feature type="transmembrane region" description="Helical" evidence="10">
    <location>
        <begin position="67"/>
        <end position="85"/>
    </location>
</feature>
<feature type="transmembrane region" description="Helical" evidence="10">
    <location>
        <begin position="33"/>
        <end position="55"/>
    </location>
</feature>
<keyword evidence="3 10" id="KW-0716">Sensory transduction</keyword>
<reference evidence="11" key="1">
    <citation type="submission" date="2024-04" db="EMBL/GenBank/DDBJ databases">
        <authorList>
            <consortium name="Molecular Ecology Group"/>
        </authorList>
    </citation>
    <scope>NUCLEOTIDE SEQUENCE</scope>
</reference>
<dbReference type="PANTHER" id="PTHR21137">
    <property type="entry name" value="ODORANT RECEPTOR"/>
    <property type="match status" value="1"/>
</dbReference>
<evidence type="ECO:0000313" key="11">
    <source>
        <dbReference type="EMBL" id="CAL1676381.1"/>
    </source>
</evidence>
<keyword evidence="4 10" id="KW-0812">Transmembrane</keyword>
<keyword evidence="7 10" id="KW-0472">Membrane</keyword>
<gene>
    <name evidence="11" type="ORF">LPLAT_LOCUS2584</name>
</gene>
<evidence type="ECO:0000256" key="2">
    <source>
        <dbReference type="ARBA" id="ARBA00022475"/>
    </source>
</evidence>
<proteinExistence type="inferred from homology"/>